<dbReference type="Proteomes" id="UP000183832">
    <property type="component" value="Unassembled WGS sequence"/>
</dbReference>
<evidence type="ECO:0000313" key="2">
    <source>
        <dbReference type="Proteomes" id="UP000183832"/>
    </source>
</evidence>
<reference evidence="1 2" key="1">
    <citation type="submission" date="2015-04" db="EMBL/GenBank/DDBJ databases">
        <authorList>
            <person name="Syromyatnikov M.Y."/>
            <person name="Popov V.N."/>
        </authorList>
    </citation>
    <scope>NUCLEOTIDE SEQUENCE [LARGE SCALE GENOMIC DNA]</scope>
</reference>
<proteinExistence type="predicted"/>
<sequence length="61" mass="7298">MQTRQTKLNAHENEREYEMPSVRFSIIFLMSFIVIDSDTHQLDAIIQHEIDVPQFNTEYLN</sequence>
<organism evidence="1 2">
    <name type="scientific">Clunio marinus</name>
    <dbReference type="NCBI Taxonomy" id="568069"/>
    <lineage>
        <taxon>Eukaryota</taxon>
        <taxon>Metazoa</taxon>
        <taxon>Ecdysozoa</taxon>
        <taxon>Arthropoda</taxon>
        <taxon>Hexapoda</taxon>
        <taxon>Insecta</taxon>
        <taxon>Pterygota</taxon>
        <taxon>Neoptera</taxon>
        <taxon>Endopterygota</taxon>
        <taxon>Diptera</taxon>
        <taxon>Nematocera</taxon>
        <taxon>Chironomoidea</taxon>
        <taxon>Chironomidae</taxon>
        <taxon>Clunio</taxon>
    </lineage>
</organism>
<dbReference type="AlphaFoldDB" id="A0A1J1J5S4"/>
<name>A0A1J1J5S4_9DIPT</name>
<keyword evidence="2" id="KW-1185">Reference proteome</keyword>
<gene>
    <name evidence="1" type="ORF">CLUMA_CG019277</name>
</gene>
<accession>A0A1J1J5S4</accession>
<protein>
    <submittedName>
        <fullName evidence="1">CLUMA_CG019277, isoform A</fullName>
    </submittedName>
</protein>
<dbReference type="EMBL" id="CVRI01000066">
    <property type="protein sequence ID" value="CRL06241.1"/>
    <property type="molecule type" value="Genomic_DNA"/>
</dbReference>
<evidence type="ECO:0000313" key="1">
    <source>
        <dbReference type="EMBL" id="CRL06241.1"/>
    </source>
</evidence>